<keyword evidence="1" id="KW-0812">Transmembrane</keyword>
<evidence type="ECO:0000313" key="3">
    <source>
        <dbReference type="Proteomes" id="UP000279446"/>
    </source>
</evidence>
<dbReference type="NCBIfam" id="NF033880">
    <property type="entry name" value="Prli42"/>
    <property type="match status" value="1"/>
</dbReference>
<keyword evidence="1" id="KW-0472">Membrane</keyword>
<proteinExistence type="predicted"/>
<dbReference type="EMBL" id="RZNY01000003">
    <property type="protein sequence ID" value="RUT47736.1"/>
    <property type="molecule type" value="Genomic_DNA"/>
</dbReference>
<organism evidence="2 3">
    <name type="scientific">Paenibacillus anaericanus</name>
    <dbReference type="NCBI Taxonomy" id="170367"/>
    <lineage>
        <taxon>Bacteria</taxon>
        <taxon>Bacillati</taxon>
        <taxon>Bacillota</taxon>
        <taxon>Bacilli</taxon>
        <taxon>Bacillales</taxon>
        <taxon>Paenibacillaceae</taxon>
        <taxon>Paenibacillus</taxon>
    </lineage>
</organism>
<keyword evidence="3" id="KW-1185">Reference proteome</keyword>
<gene>
    <name evidence="2" type="ORF">EJP82_04985</name>
</gene>
<accession>A0A433YCY0</accession>
<dbReference type="Proteomes" id="UP000279446">
    <property type="component" value="Unassembled WGS sequence"/>
</dbReference>
<feature type="transmembrane region" description="Helical" evidence="1">
    <location>
        <begin position="9"/>
        <end position="31"/>
    </location>
</feature>
<sequence length="32" mass="3823">MRKKWLKIVIYIMLFAMLGSTLLALIEPFLIR</sequence>
<dbReference type="InterPro" id="IPR049722">
    <property type="entry name" value="Prli42-like"/>
</dbReference>
<evidence type="ECO:0000313" key="2">
    <source>
        <dbReference type="EMBL" id="RUT47736.1"/>
    </source>
</evidence>
<dbReference type="RefSeq" id="WP_127190934.1">
    <property type="nucleotide sequence ID" value="NZ_JAUSSS010000002.1"/>
</dbReference>
<keyword evidence="1" id="KW-1133">Transmembrane helix</keyword>
<dbReference type="OrthoDB" id="2645726at2"/>
<comment type="caution">
    <text evidence="2">The sequence shown here is derived from an EMBL/GenBank/DDBJ whole genome shotgun (WGS) entry which is preliminary data.</text>
</comment>
<dbReference type="AlphaFoldDB" id="A0A433YCY0"/>
<protein>
    <submittedName>
        <fullName evidence="2">DUF4044 domain-containing protein</fullName>
    </submittedName>
</protein>
<reference evidence="2 3" key="1">
    <citation type="submission" date="2018-12" db="EMBL/GenBank/DDBJ databases">
        <authorList>
            <person name="Sun L."/>
            <person name="Chen Z."/>
        </authorList>
    </citation>
    <scope>NUCLEOTIDE SEQUENCE [LARGE SCALE GENOMIC DNA]</scope>
    <source>
        <strain evidence="2 3">DSM 15890</strain>
    </source>
</reference>
<name>A0A433YCY0_9BACL</name>
<evidence type="ECO:0000256" key="1">
    <source>
        <dbReference type="SAM" id="Phobius"/>
    </source>
</evidence>